<protein>
    <submittedName>
        <fullName evidence="2">2'-5' RNA ligase family protein</fullName>
    </submittedName>
</protein>
<sequence length="190" mass="20988">MISVRATDRLFFALIPDETTVEAICEARRKLCKMMGLVGTGVLPHHLHVTLWHVGDYIVPPTAGDIEAILRRASTVDMPPVRVSFRSARSLIGGAFVLHGGRTATDLERLSARLRDALSEPGAEEKRPVMPHMTLLRSPTIVPSRNVRPITWTAREIVLVHGRLGPATQHQVGRLPLRPGPQLWLPGFDP</sequence>
<dbReference type="Pfam" id="PF13563">
    <property type="entry name" value="2_5_RNA_ligase2"/>
    <property type="match status" value="1"/>
</dbReference>
<evidence type="ECO:0000256" key="1">
    <source>
        <dbReference type="ARBA" id="ARBA00022801"/>
    </source>
</evidence>
<reference evidence="2 3" key="1">
    <citation type="submission" date="2021-11" db="EMBL/GenBank/DDBJ databases">
        <authorList>
            <person name="Lee D.-H."/>
            <person name="Kim S.-B."/>
        </authorList>
    </citation>
    <scope>NUCLEOTIDE SEQUENCE [LARGE SCALE GENOMIC DNA]</scope>
    <source>
        <strain evidence="2 3">KCTC 52223</strain>
    </source>
</reference>
<dbReference type="PANTHER" id="PTHR35561:SF1">
    <property type="entry name" value="RNA 2',3'-CYCLIC PHOSPHODIESTERASE"/>
    <property type="match status" value="1"/>
</dbReference>
<dbReference type="RefSeq" id="WP_230549231.1">
    <property type="nucleotide sequence ID" value="NZ_JAJISD010000001.1"/>
</dbReference>
<keyword evidence="1" id="KW-0378">Hydrolase</keyword>
<name>A0ABS8KQT7_9HYPH</name>
<organism evidence="2 3">
    <name type="scientific">Reyranella aquatilis</name>
    <dbReference type="NCBI Taxonomy" id="2035356"/>
    <lineage>
        <taxon>Bacteria</taxon>
        <taxon>Pseudomonadati</taxon>
        <taxon>Pseudomonadota</taxon>
        <taxon>Alphaproteobacteria</taxon>
        <taxon>Hyphomicrobiales</taxon>
        <taxon>Reyranellaceae</taxon>
        <taxon>Reyranella</taxon>
    </lineage>
</organism>
<proteinExistence type="predicted"/>
<dbReference type="EMBL" id="JAJISD010000001">
    <property type="protein sequence ID" value="MCC8428028.1"/>
    <property type="molecule type" value="Genomic_DNA"/>
</dbReference>
<dbReference type="GO" id="GO:0016874">
    <property type="term" value="F:ligase activity"/>
    <property type="evidence" value="ECO:0007669"/>
    <property type="project" value="UniProtKB-KW"/>
</dbReference>
<dbReference type="InterPro" id="IPR004175">
    <property type="entry name" value="RNA_CPDase"/>
</dbReference>
<evidence type="ECO:0000313" key="2">
    <source>
        <dbReference type="EMBL" id="MCC8428028.1"/>
    </source>
</evidence>
<dbReference type="PANTHER" id="PTHR35561">
    <property type="entry name" value="RNA 2',3'-CYCLIC PHOSPHODIESTERASE"/>
    <property type="match status" value="1"/>
</dbReference>
<dbReference type="InterPro" id="IPR009097">
    <property type="entry name" value="Cyclic_Pdiesterase"/>
</dbReference>
<dbReference type="SUPFAM" id="SSF55144">
    <property type="entry name" value="LigT-like"/>
    <property type="match status" value="1"/>
</dbReference>
<evidence type="ECO:0000313" key="3">
    <source>
        <dbReference type="Proteomes" id="UP001198862"/>
    </source>
</evidence>
<gene>
    <name evidence="2" type="ORF">LJ725_03555</name>
</gene>
<dbReference type="Proteomes" id="UP001198862">
    <property type="component" value="Unassembled WGS sequence"/>
</dbReference>
<keyword evidence="3" id="KW-1185">Reference proteome</keyword>
<keyword evidence="2" id="KW-0436">Ligase</keyword>
<comment type="caution">
    <text evidence="2">The sequence shown here is derived from an EMBL/GenBank/DDBJ whole genome shotgun (WGS) entry which is preliminary data.</text>
</comment>
<accession>A0ABS8KQT7</accession>
<dbReference type="Gene3D" id="3.90.1140.10">
    <property type="entry name" value="Cyclic phosphodiesterase"/>
    <property type="match status" value="1"/>
</dbReference>